<evidence type="ECO:0000313" key="7">
    <source>
        <dbReference type="RefSeq" id="XP_033780873.1"/>
    </source>
</evidence>
<dbReference type="Proteomes" id="UP000515159">
    <property type="component" value="Chromosome 16"/>
</dbReference>
<dbReference type="GO" id="GO:0016477">
    <property type="term" value="P:cell migration"/>
    <property type="evidence" value="ECO:0007669"/>
    <property type="project" value="TreeGrafter"/>
</dbReference>
<feature type="compositionally biased region" description="Polar residues" evidence="3">
    <location>
        <begin position="404"/>
        <end position="420"/>
    </location>
</feature>
<name>A0A6P8Q1C4_GEOSA</name>
<dbReference type="Pfam" id="PF00100">
    <property type="entry name" value="Zona_pellucida"/>
    <property type="match status" value="1"/>
</dbReference>
<dbReference type="GO" id="GO:0007179">
    <property type="term" value="P:transforming growth factor beta receptor signaling pathway"/>
    <property type="evidence" value="ECO:0007669"/>
    <property type="project" value="TreeGrafter"/>
</dbReference>
<dbReference type="GO" id="GO:0017015">
    <property type="term" value="P:regulation of transforming growth factor beta receptor signaling pathway"/>
    <property type="evidence" value="ECO:0007669"/>
    <property type="project" value="TreeGrafter"/>
</dbReference>
<organism evidence="6 7">
    <name type="scientific">Geotrypetes seraphini</name>
    <name type="common">Gaboon caecilian</name>
    <name type="synonym">Caecilia seraphini</name>
    <dbReference type="NCBI Taxonomy" id="260995"/>
    <lineage>
        <taxon>Eukaryota</taxon>
        <taxon>Metazoa</taxon>
        <taxon>Chordata</taxon>
        <taxon>Craniata</taxon>
        <taxon>Vertebrata</taxon>
        <taxon>Euteleostomi</taxon>
        <taxon>Amphibia</taxon>
        <taxon>Gymnophiona</taxon>
        <taxon>Geotrypetes</taxon>
    </lineage>
</organism>
<keyword evidence="4" id="KW-0472">Membrane</keyword>
<sequence>MSDSFPPVVHQFSPSLNWLKQVARPQSAPQDNAVGWLEEGWSESHGLLASTGSWEEPAGGSSPEKVMSVSCLEKKMLVQVRKDVLEVLLRRDPGLSISSNGSETSLATGEQTEQIMQRFEFTCMYVAQPSPLRTPPAFNRALVRLKAYTSDSFLQQCRPCIVPTNSWVFVEAVLQQSNPQISFSIQLCRISPSSDPMVESNFIVVRDTCPVDPSVTFFRNQLMEDHQVQEVQRFAFQLRPAYNESIQFLHCQLALCFKEGLGTLKRPWDAPKCLPQDSACTGSAGGIEPVNGSFLRIISKPMIVTMGGVMESVSRVQDSSLITGRKTKHLQEPAKLDLDRTHAASQQEVDMGAVVGIAVSAFIIGAFLISGLWFIYCQTDPRRTFRLAPLLPLTVEKPQKDSSDTGSPQTEILRGTLNSL</sequence>
<dbReference type="GeneID" id="117350603"/>
<keyword evidence="4" id="KW-0812">Transmembrane</keyword>
<feature type="domain" description="ZP-C" evidence="5">
    <location>
        <begin position="143"/>
        <end position="257"/>
    </location>
</feature>
<protein>
    <submittedName>
        <fullName evidence="7">Transforming growth factor-beta receptor type 3-like protein isoform X2</fullName>
    </submittedName>
</protein>
<dbReference type="GO" id="GO:0050431">
    <property type="term" value="F:transforming growth factor beta binding"/>
    <property type="evidence" value="ECO:0007669"/>
    <property type="project" value="TreeGrafter"/>
</dbReference>
<reference evidence="7" key="1">
    <citation type="submission" date="2025-08" db="UniProtKB">
        <authorList>
            <consortium name="RefSeq"/>
        </authorList>
    </citation>
    <scope>IDENTIFICATION</scope>
</reference>
<evidence type="ECO:0000256" key="3">
    <source>
        <dbReference type="SAM" id="MobiDB-lite"/>
    </source>
</evidence>
<evidence type="ECO:0000256" key="2">
    <source>
        <dbReference type="ARBA" id="ARBA00023157"/>
    </source>
</evidence>
<dbReference type="PANTHER" id="PTHR14002:SF9">
    <property type="entry name" value="TRANSFORMING GROWTH FACTOR-BETA RECEPTOR TYPE 3-LIKE PROTEIN"/>
    <property type="match status" value="1"/>
</dbReference>
<dbReference type="GO" id="GO:0005539">
    <property type="term" value="F:glycosaminoglycan binding"/>
    <property type="evidence" value="ECO:0007669"/>
    <property type="project" value="TreeGrafter"/>
</dbReference>
<dbReference type="AlphaFoldDB" id="A0A6P8Q1C4"/>
<feature type="transmembrane region" description="Helical" evidence="4">
    <location>
        <begin position="351"/>
        <end position="376"/>
    </location>
</feature>
<dbReference type="GO" id="GO:0001837">
    <property type="term" value="P:epithelial to mesenchymal transition"/>
    <property type="evidence" value="ECO:0007669"/>
    <property type="project" value="TreeGrafter"/>
</dbReference>
<feature type="region of interest" description="Disordered" evidence="3">
    <location>
        <begin position="397"/>
        <end position="420"/>
    </location>
</feature>
<dbReference type="RefSeq" id="XP_033780873.1">
    <property type="nucleotide sequence ID" value="XM_033924982.1"/>
</dbReference>
<dbReference type="PANTHER" id="PTHR14002">
    <property type="entry name" value="ENDOGLIN/TGF-BETA RECEPTOR TYPE III"/>
    <property type="match status" value="1"/>
</dbReference>
<evidence type="ECO:0000313" key="6">
    <source>
        <dbReference type="Proteomes" id="UP000515159"/>
    </source>
</evidence>
<keyword evidence="4" id="KW-1133">Transmembrane helix</keyword>
<gene>
    <name evidence="7" type="primary">TGFBR3L</name>
</gene>
<evidence type="ECO:0000259" key="5">
    <source>
        <dbReference type="Pfam" id="PF00100"/>
    </source>
</evidence>
<dbReference type="GO" id="GO:0005024">
    <property type="term" value="F:transforming growth factor beta receptor activity"/>
    <property type="evidence" value="ECO:0007669"/>
    <property type="project" value="TreeGrafter"/>
</dbReference>
<evidence type="ECO:0000256" key="4">
    <source>
        <dbReference type="SAM" id="Phobius"/>
    </source>
</evidence>
<keyword evidence="2" id="KW-1015">Disulfide bond</keyword>
<accession>A0A6P8Q1C4</accession>
<dbReference type="InterPro" id="IPR055355">
    <property type="entry name" value="ZP-C"/>
</dbReference>
<proteinExistence type="predicted"/>
<evidence type="ECO:0000256" key="1">
    <source>
        <dbReference type="ARBA" id="ARBA00022729"/>
    </source>
</evidence>
<dbReference type="Gene3D" id="2.60.40.4100">
    <property type="entry name" value="Zona pellucida, ZP-C domain"/>
    <property type="match status" value="1"/>
</dbReference>
<keyword evidence="1" id="KW-0732">Signal</keyword>
<dbReference type="GO" id="GO:0005114">
    <property type="term" value="F:type II transforming growth factor beta receptor binding"/>
    <property type="evidence" value="ECO:0007669"/>
    <property type="project" value="TreeGrafter"/>
</dbReference>
<dbReference type="InterPro" id="IPR042235">
    <property type="entry name" value="ZP-C_dom"/>
</dbReference>
<keyword evidence="6" id="KW-1185">Reference proteome</keyword>
<dbReference type="CTD" id="100507588"/>